<keyword evidence="6" id="KW-0902">Two-component regulatory system</keyword>
<dbReference type="InterPro" id="IPR050980">
    <property type="entry name" value="2C_sensor_his_kinase"/>
</dbReference>
<evidence type="ECO:0000256" key="1">
    <source>
        <dbReference type="ARBA" id="ARBA00000085"/>
    </source>
</evidence>
<dbReference type="PANTHER" id="PTHR44936:SF9">
    <property type="entry name" value="SENSOR PROTEIN CREC"/>
    <property type="match status" value="1"/>
</dbReference>
<accession>A0ABQ5R3Q0</accession>
<name>A0ABQ5R3Q0_9ACTN</name>
<dbReference type="EMBL" id="BSDI01000044">
    <property type="protein sequence ID" value="GLI01429.1"/>
    <property type="molecule type" value="Genomic_DNA"/>
</dbReference>
<sequence>MEQYRRIEVLCLPTVEVAPWAVVDVVHLLAELLDNATMFSPAGSPVHVVGGTLRDGRILVDIHDGGPGMEPEVLDQLNARLNGQAGLDAGETTTSGLMVVERLARRLRARVALFPWGDAGMTSRVILPGKLVRPVVAANPRLKTLPRGR</sequence>
<dbReference type="Pfam" id="PF02518">
    <property type="entry name" value="HATPase_c"/>
    <property type="match status" value="1"/>
</dbReference>
<dbReference type="EC" id="2.7.13.3" evidence="2"/>
<keyword evidence="9" id="KW-1185">Reference proteome</keyword>
<comment type="catalytic activity">
    <reaction evidence="1">
        <text>ATP + protein L-histidine = ADP + protein N-phospho-L-histidine.</text>
        <dbReference type="EC" id="2.7.13.3"/>
    </reaction>
</comment>
<evidence type="ECO:0000259" key="7">
    <source>
        <dbReference type="Pfam" id="PF02518"/>
    </source>
</evidence>
<reference evidence="8" key="1">
    <citation type="submission" date="2022-12" db="EMBL/GenBank/DDBJ databases">
        <title>New Phytohabitans aurantiacus sp. RD004123 nov., an actinomycete isolated from soil.</title>
        <authorList>
            <person name="Triningsih D.W."/>
            <person name="Harunari E."/>
            <person name="Igarashi Y."/>
        </authorList>
    </citation>
    <scope>NUCLEOTIDE SEQUENCE</scope>
    <source>
        <strain evidence="8">RD004123</strain>
    </source>
</reference>
<dbReference type="Gene3D" id="3.30.565.10">
    <property type="entry name" value="Histidine kinase-like ATPase, C-terminal domain"/>
    <property type="match status" value="1"/>
</dbReference>
<evidence type="ECO:0000313" key="9">
    <source>
        <dbReference type="Proteomes" id="UP001144280"/>
    </source>
</evidence>
<evidence type="ECO:0000256" key="5">
    <source>
        <dbReference type="ARBA" id="ARBA00022777"/>
    </source>
</evidence>
<keyword evidence="5" id="KW-0418">Kinase</keyword>
<keyword evidence="3" id="KW-0597">Phosphoprotein</keyword>
<dbReference type="SUPFAM" id="SSF55874">
    <property type="entry name" value="ATPase domain of HSP90 chaperone/DNA topoisomerase II/histidine kinase"/>
    <property type="match status" value="1"/>
</dbReference>
<comment type="caution">
    <text evidence="8">The sequence shown here is derived from an EMBL/GenBank/DDBJ whole genome shotgun (WGS) entry which is preliminary data.</text>
</comment>
<evidence type="ECO:0000256" key="2">
    <source>
        <dbReference type="ARBA" id="ARBA00012438"/>
    </source>
</evidence>
<dbReference type="Proteomes" id="UP001144280">
    <property type="component" value="Unassembled WGS sequence"/>
</dbReference>
<evidence type="ECO:0000256" key="4">
    <source>
        <dbReference type="ARBA" id="ARBA00022679"/>
    </source>
</evidence>
<dbReference type="InterPro" id="IPR003594">
    <property type="entry name" value="HATPase_dom"/>
</dbReference>
<organism evidence="8 9">
    <name type="scientific">Phytohabitans aurantiacus</name>
    <dbReference type="NCBI Taxonomy" id="3016789"/>
    <lineage>
        <taxon>Bacteria</taxon>
        <taxon>Bacillati</taxon>
        <taxon>Actinomycetota</taxon>
        <taxon>Actinomycetes</taxon>
        <taxon>Micromonosporales</taxon>
        <taxon>Micromonosporaceae</taxon>
    </lineage>
</organism>
<dbReference type="InterPro" id="IPR036890">
    <property type="entry name" value="HATPase_C_sf"/>
</dbReference>
<protein>
    <recommendedName>
        <fullName evidence="2">histidine kinase</fullName>
        <ecNumber evidence="2">2.7.13.3</ecNumber>
    </recommendedName>
</protein>
<evidence type="ECO:0000313" key="8">
    <source>
        <dbReference type="EMBL" id="GLI01429.1"/>
    </source>
</evidence>
<evidence type="ECO:0000256" key="3">
    <source>
        <dbReference type="ARBA" id="ARBA00022553"/>
    </source>
</evidence>
<dbReference type="PANTHER" id="PTHR44936">
    <property type="entry name" value="SENSOR PROTEIN CREC"/>
    <property type="match status" value="1"/>
</dbReference>
<feature type="domain" description="Histidine kinase/HSP90-like ATPase" evidence="7">
    <location>
        <begin position="24"/>
        <end position="125"/>
    </location>
</feature>
<evidence type="ECO:0000256" key="6">
    <source>
        <dbReference type="ARBA" id="ARBA00023012"/>
    </source>
</evidence>
<keyword evidence="4" id="KW-0808">Transferase</keyword>
<gene>
    <name evidence="8" type="ORF">Pa4123_67050</name>
</gene>
<proteinExistence type="predicted"/>